<reference evidence="4" key="2">
    <citation type="submission" date="2021-09" db="EMBL/GenBank/DDBJ databases">
        <authorList>
            <person name="Gilroy R."/>
        </authorList>
    </citation>
    <scope>NUCLEOTIDE SEQUENCE</scope>
    <source>
        <strain evidence="4">CHK124-7917</strain>
    </source>
</reference>
<accession>A0A921KJY0</accession>
<dbReference type="RefSeq" id="WP_274958449.1">
    <property type="nucleotide sequence ID" value="NZ_DYWQ01000013.1"/>
</dbReference>
<evidence type="ECO:0000313" key="5">
    <source>
        <dbReference type="Proteomes" id="UP000697330"/>
    </source>
</evidence>
<name>A0A921KJY0_9ACTN</name>
<dbReference type="PANTHER" id="PTHR48090:SF8">
    <property type="entry name" value="GLYCOSYLTRANSFERASE CSBB-RELATED"/>
    <property type="match status" value="1"/>
</dbReference>
<dbReference type="InterPro" id="IPR001173">
    <property type="entry name" value="Glyco_trans_2-like"/>
</dbReference>
<dbReference type="SUPFAM" id="SSF53448">
    <property type="entry name" value="Nucleotide-diphospho-sugar transferases"/>
    <property type="match status" value="1"/>
</dbReference>
<dbReference type="InterPro" id="IPR050256">
    <property type="entry name" value="Glycosyltransferase_2"/>
</dbReference>
<feature type="transmembrane region" description="Helical" evidence="2">
    <location>
        <begin position="271"/>
        <end position="296"/>
    </location>
</feature>
<feature type="transmembrane region" description="Helical" evidence="2">
    <location>
        <begin position="238"/>
        <end position="259"/>
    </location>
</feature>
<proteinExistence type="inferred from homology"/>
<dbReference type="PANTHER" id="PTHR48090">
    <property type="entry name" value="UNDECAPRENYL-PHOSPHATE 4-DEOXY-4-FORMAMIDO-L-ARABINOSE TRANSFERASE-RELATED"/>
    <property type="match status" value="1"/>
</dbReference>
<dbReference type="AlphaFoldDB" id="A0A921KJY0"/>
<dbReference type="EMBL" id="DYWQ01000013">
    <property type="protein sequence ID" value="HJF44362.1"/>
    <property type="molecule type" value="Genomic_DNA"/>
</dbReference>
<feature type="domain" description="Glycosyltransferase 2-like" evidence="3">
    <location>
        <begin position="7"/>
        <end position="174"/>
    </location>
</feature>
<evidence type="ECO:0000259" key="3">
    <source>
        <dbReference type="Pfam" id="PF00535"/>
    </source>
</evidence>
<evidence type="ECO:0000313" key="4">
    <source>
        <dbReference type="EMBL" id="HJF44362.1"/>
    </source>
</evidence>
<dbReference type="GO" id="GO:0005886">
    <property type="term" value="C:plasma membrane"/>
    <property type="evidence" value="ECO:0007669"/>
    <property type="project" value="TreeGrafter"/>
</dbReference>
<keyword evidence="2" id="KW-0472">Membrane</keyword>
<sequence length="315" mass="35162">MERGSLCVVVPCHNEEQSLPALFERMGTVEPALSRWLNEPIQYVFVDDGSMDDTLSILRDEHAKRPSVHYVSFSRNFGKEAGLAAGLRKALDLGSQFISVMDADLQDPPELLGEMFARLEDGFDVAAAYRTTRAGEPPIRSWFAERFYGIINRISDVEIKSGARDFRLMTRRVVTAILSLPENSRFSKGIFSWVGFKTAWIPYENIERERGESSWSFFSLARYALEGIVAFSTVPLELISILGLLTCLLAMLFLVFVLVRALAFGDPVAGWPSLMCVILLLGGAILFGVGLVGLYLSKVYSEVKRRPLYVIAEEA</sequence>
<dbReference type="Gene3D" id="3.90.550.10">
    <property type="entry name" value="Spore Coat Polysaccharide Biosynthesis Protein SpsA, Chain A"/>
    <property type="match status" value="1"/>
</dbReference>
<comment type="similarity">
    <text evidence="1">Belongs to the glycosyltransferase 2 family.</text>
</comment>
<reference evidence="4" key="1">
    <citation type="journal article" date="2021" name="PeerJ">
        <title>Extensive microbial diversity within the chicken gut microbiome revealed by metagenomics and culture.</title>
        <authorList>
            <person name="Gilroy R."/>
            <person name="Ravi A."/>
            <person name="Getino M."/>
            <person name="Pursley I."/>
            <person name="Horton D.L."/>
            <person name="Alikhan N.F."/>
            <person name="Baker D."/>
            <person name="Gharbi K."/>
            <person name="Hall N."/>
            <person name="Watson M."/>
            <person name="Adriaenssens E.M."/>
            <person name="Foster-Nyarko E."/>
            <person name="Jarju S."/>
            <person name="Secka A."/>
            <person name="Antonio M."/>
            <person name="Oren A."/>
            <person name="Chaudhuri R.R."/>
            <person name="La Ragione R."/>
            <person name="Hildebrand F."/>
            <person name="Pallen M.J."/>
        </authorList>
    </citation>
    <scope>NUCLEOTIDE SEQUENCE</scope>
    <source>
        <strain evidence="4">CHK124-7917</strain>
    </source>
</reference>
<keyword evidence="2" id="KW-0812">Transmembrane</keyword>
<dbReference type="InterPro" id="IPR029044">
    <property type="entry name" value="Nucleotide-diphossugar_trans"/>
</dbReference>
<organism evidence="4 5">
    <name type="scientific">Thermophilibacter provencensis</name>
    <dbReference type="NCBI Taxonomy" id="1852386"/>
    <lineage>
        <taxon>Bacteria</taxon>
        <taxon>Bacillati</taxon>
        <taxon>Actinomycetota</taxon>
        <taxon>Coriobacteriia</taxon>
        <taxon>Coriobacteriales</taxon>
        <taxon>Atopobiaceae</taxon>
        <taxon>Thermophilibacter</taxon>
    </lineage>
</organism>
<keyword evidence="2" id="KW-1133">Transmembrane helix</keyword>
<evidence type="ECO:0000256" key="1">
    <source>
        <dbReference type="ARBA" id="ARBA00006739"/>
    </source>
</evidence>
<dbReference type="CDD" id="cd04187">
    <property type="entry name" value="DPM1_like_bac"/>
    <property type="match status" value="1"/>
</dbReference>
<dbReference type="Pfam" id="PF00535">
    <property type="entry name" value="Glycos_transf_2"/>
    <property type="match status" value="1"/>
</dbReference>
<dbReference type="Proteomes" id="UP000697330">
    <property type="component" value="Unassembled WGS sequence"/>
</dbReference>
<comment type="caution">
    <text evidence="4">The sequence shown here is derived from an EMBL/GenBank/DDBJ whole genome shotgun (WGS) entry which is preliminary data.</text>
</comment>
<protein>
    <submittedName>
        <fullName evidence="4">Glycosyltransferase family 2 protein</fullName>
    </submittedName>
</protein>
<gene>
    <name evidence="4" type="ORF">K8U72_01040</name>
</gene>
<evidence type="ECO:0000256" key="2">
    <source>
        <dbReference type="SAM" id="Phobius"/>
    </source>
</evidence>